<dbReference type="EMBL" id="JAPZBU010000009">
    <property type="protein sequence ID" value="KAJ5387596.1"/>
    <property type="molecule type" value="Genomic_DNA"/>
</dbReference>
<reference evidence="6" key="1">
    <citation type="submission" date="2022-12" db="EMBL/GenBank/DDBJ databases">
        <authorList>
            <person name="Petersen C."/>
        </authorList>
    </citation>
    <scope>NUCLEOTIDE SEQUENCE</scope>
    <source>
        <strain evidence="6">IBT 29677</strain>
    </source>
</reference>
<dbReference type="Pfam" id="PF10451">
    <property type="entry name" value="Stn1"/>
    <property type="match status" value="2"/>
</dbReference>
<proteinExistence type="predicted"/>
<evidence type="ECO:0000313" key="7">
    <source>
        <dbReference type="Proteomes" id="UP001147747"/>
    </source>
</evidence>
<accession>A0A9W9VQR1</accession>
<organism evidence="6 7">
    <name type="scientific">Penicillium cosmopolitanum</name>
    <dbReference type="NCBI Taxonomy" id="1131564"/>
    <lineage>
        <taxon>Eukaryota</taxon>
        <taxon>Fungi</taxon>
        <taxon>Dikarya</taxon>
        <taxon>Ascomycota</taxon>
        <taxon>Pezizomycotina</taxon>
        <taxon>Eurotiomycetes</taxon>
        <taxon>Eurotiomycetidae</taxon>
        <taxon>Eurotiales</taxon>
        <taxon>Aspergillaceae</taxon>
        <taxon>Penicillium</taxon>
    </lineage>
</organism>
<evidence type="ECO:0000256" key="4">
    <source>
        <dbReference type="SAM" id="MobiDB-lite"/>
    </source>
</evidence>
<dbReference type="InterPro" id="IPR012340">
    <property type="entry name" value="NA-bd_OB-fold"/>
</dbReference>
<keyword evidence="7" id="KW-1185">Reference proteome</keyword>
<evidence type="ECO:0000256" key="2">
    <source>
        <dbReference type="ARBA" id="ARBA00022454"/>
    </source>
</evidence>
<keyword evidence="2" id="KW-0158">Chromosome</keyword>
<evidence type="ECO:0000256" key="1">
    <source>
        <dbReference type="ARBA" id="ARBA00004574"/>
    </source>
</evidence>
<dbReference type="GO" id="GO:0000781">
    <property type="term" value="C:chromosome, telomeric region"/>
    <property type="evidence" value="ECO:0007669"/>
    <property type="project" value="UniProtKB-SubCell"/>
</dbReference>
<protein>
    <recommendedName>
        <fullName evidence="5">CST complex subunit Stn1 N-terminal domain-containing protein</fullName>
    </recommendedName>
</protein>
<feature type="domain" description="CST complex subunit Stn1 N-terminal" evidence="5">
    <location>
        <begin position="161"/>
        <end position="235"/>
    </location>
</feature>
<gene>
    <name evidence="6" type="ORF">N7509_010137</name>
</gene>
<comment type="caution">
    <text evidence="6">The sequence shown here is derived from an EMBL/GenBank/DDBJ whole genome shotgun (WGS) entry which is preliminary data.</text>
</comment>
<dbReference type="OrthoDB" id="77828at2759"/>
<evidence type="ECO:0000313" key="6">
    <source>
        <dbReference type="EMBL" id="KAJ5387596.1"/>
    </source>
</evidence>
<dbReference type="SUPFAM" id="SSF50249">
    <property type="entry name" value="Nucleic acid-binding proteins"/>
    <property type="match status" value="1"/>
</dbReference>
<feature type="compositionally biased region" description="Basic and acidic residues" evidence="4">
    <location>
        <begin position="256"/>
        <end position="277"/>
    </location>
</feature>
<dbReference type="AlphaFoldDB" id="A0A9W9VQR1"/>
<evidence type="ECO:0000259" key="5">
    <source>
        <dbReference type="Pfam" id="PF10451"/>
    </source>
</evidence>
<feature type="region of interest" description="Disordered" evidence="4">
    <location>
        <begin position="256"/>
        <end position="285"/>
    </location>
</feature>
<comment type="subcellular location">
    <subcellularLocation>
        <location evidence="1">Chromosome</location>
        <location evidence="1">Telomere</location>
    </subcellularLocation>
</comment>
<keyword evidence="3" id="KW-0779">Telomere</keyword>
<dbReference type="InterPro" id="IPR018856">
    <property type="entry name" value="Stn1_N"/>
</dbReference>
<name>A0A9W9VQR1_9EURO</name>
<feature type="domain" description="CST complex subunit Stn1 N-terminal" evidence="5">
    <location>
        <begin position="46"/>
        <end position="91"/>
    </location>
</feature>
<sequence length="312" mass="35345">MEKHNDVDPTFYPAFCFKASPTHFAWVKMALADVHKLHRPEGFSGQNLFFYKNHPITFISVVGVIVARNEITRRTILTIDDSSGSTLDIVILQADPKEKISTENSAQVRVSSYPTAASTASFNLPMKPAATADLDPSAEEPPDLLAMNQIVHVSATDRTIIDISKLVPGTTVKVKGTVNRFRSTMQVNLERFALVHDTNSEMQFVDARLRFLVEVLSVPWVLLDEEIEALRREAERGGLEIADERRRAEKRVRMRAEREERDQRHIQKRYEKEERKRAQGAGVCKEDGVKVMHDIRLRKKRDLSVQGGSGKP</sequence>
<dbReference type="Gene3D" id="2.40.50.140">
    <property type="entry name" value="Nucleic acid-binding proteins"/>
    <property type="match status" value="1"/>
</dbReference>
<dbReference type="Proteomes" id="UP001147747">
    <property type="component" value="Unassembled WGS sequence"/>
</dbReference>
<reference evidence="6" key="2">
    <citation type="journal article" date="2023" name="IMA Fungus">
        <title>Comparative genomic study of the Penicillium genus elucidates a diverse pangenome and 15 lateral gene transfer events.</title>
        <authorList>
            <person name="Petersen C."/>
            <person name="Sorensen T."/>
            <person name="Nielsen M.R."/>
            <person name="Sondergaard T.E."/>
            <person name="Sorensen J.L."/>
            <person name="Fitzpatrick D.A."/>
            <person name="Frisvad J.C."/>
            <person name="Nielsen K.L."/>
        </authorList>
    </citation>
    <scope>NUCLEOTIDE SEQUENCE</scope>
    <source>
        <strain evidence="6">IBT 29677</strain>
    </source>
</reference>
<dbReference type="GeneID" id="81373754"/>
<evidence type="ECO:0000256" key="3">
    <source>
        <dbReference type="ARBA" id="ARBA00022895"/>
    </source>
</evidence>
<dbReference type="RefSeq" id="XP_056485394.1">
    <property type="nucleotide sequence ID" value="XM_056634774.1"/>
</dbReference>